<name>A0AAP6HEE4_RIEAN</name>
<dbReference type="EMBL" id="JAQZHK010000005">
    <property type="protein sequence ID" value="MDY3512987.1"/>
    <property type="molecule type" value="Genomic_DNA"/>
</dbReference>
<comment type="caution">
    <text evidence="1">The sequence shown here is derived from an EMBL/GenBank/DDBJ whole genome shotgun (WGS) entry which is preliminary data.</text>
</comment>
<accession>A0AAP6HEE4</accession>
<reference evidence="1" key="1">
    <citation type="submission" date="2023-01" db="EMBL/GenBank/DDBJ databases">
        <title>Genome-based studies on antimicrobial resistance profiles of Riemerella anatipestifer in China, 1994 to 2021.</title>
        <authorList>
            <person name="Yang Z."/>
            <person name="Zhu D."/>
        </authorList>
    </citation>
    <scope>NUCLEOTIDE SEQUENCE</scope>
    <source>
        <strain evidence="1">RCAD1218</strain>
    </source>
</reference>
<gene>
    <name evidence="1" type="ORF">PG303_07150</name>
</gene>
<evidence type="ECO:0000313" key="1">
    <source>
        <dbReference type="EMBL" id="MDY3512987.1"/>
    </source>
</evidence>
<sequence length="91" mass="10673">MNKILNILAFDTLYGGLNWGDRLILHGYLSGRGQDFPPTERILKVGACIHRNKWQAPAMKYMKDDVVLYVEDAETQQYLRIDEYVRKYPTH</sequence>
<proteinExistence type="predicted"/>
<dbReference type="AlphaFoldDB" id="A0AAP6HEE4"/>
<evidence type="ECO:0000313" key="2">
    <source>
        <dbReference type="Proteomes" id="UP001284033"/>
    </source>
</evidence>
<dbReference type="Proteomes" id="UP001284033">
    <property type="component" value="Unassembled WGS sequence"/>
</dbReference>
<organism evidence="1 2">
    <name type="scientific">Riemerella anatipestifer</name>
    <name type="common">Moraxella anatipestifer</name>
    <dbReference type="NCBI Taxonomy" id="34085"/>
    <lineage>
        <taxon>Bacteria</taxon>
        <taxon>Pseudomonadati</taxon>
        <taxon>Bacteroidota</taxon>
        <taxon>Flavobacteriia</taxon>
        <taxon>Flavobacteriales</taxon>
        <taxon>Weeksellaceae</taxon>
        <taxon>Riemerella</taxon>
    </lineage>
</organism>
<protein>
    <submittedName>
        <fullName evidence="1">Uncharacterized protein</fullName>
    </submittedName>
</protein>